<organism evidence="1 2">
    <name type="scientific">Phytohabitans kaempferiae</name>
    <dbReference type="NCBI Taxonomy" id="1620943"/>
    <lineage>
        <taxon>Bacteria</taxon>
        <taxon>Bacillati</taxon>
        <taxon>Actinomycetota</taxon>
        <taxon>Actinomycetes</taxon>
        <taxon>Micromonosporales</taxon>
        <taxon>Micromonosporaceae</taxon>
    </lineage>
</organism>
<evidence type="ECO:0000313" key="2">
    <source>
        <dbReference type="Proteomes" id="UP001589867"/>
    </source>
</evidence>
<dbReference type="RefSeq" id="WP_377257713.1">
    <property type="nucleotide sequence ID" value="NZ_JBHLUH010000064.1"/>
</dbReference>
<gene>
    <name evidence="1" type="ORF">ACFFIA_30680</name>
</gene>
<accession>A0ABV6MBE0</accession>
<protein>
    <recommendedName>
        <fullName evidence="3">Core-binding (CB) domain-containing protein</fullName>
    </recommendedName>
</protein>
<keyword evidence="2" id="KW-1185">Reference proteome</keyword>
<name>A0ABV6MBE0_9ACTN</name>
<dbReference type="EMBL" id="JBHLUH010000064">
    <property type="protein sequence ID" value="MFC0532026.1"/>
    <property type="molecule type" value="Genomic_DNA"/>
</dbReference>
<proteinExistence type="predicted"/>
<reference evidence="1 2" key="1">
    <citation type="submission" date="2024-09" db="EMBL/GenBank/DDBJ databases">
        <authorList>
            <person name="Sun Q."/>
            <person name="Mori K."/>
        </authorList>
    </citation>
    <scope>NUCLEOTIDE SEQUENCE [LARGE SCALE GENOMIC DNA]</scope>
    <source>
        <strain evidence="1 2">TBRC 3947</strain>
    </source>
</reference>
<evidence type="ECO:0008006" key="3">
    <source>
        <dbReference type="Google" id="ProtNLM"/>
    </source>
</evidence>
<evidence type="ECO:0000313" key="1">
    <source>
        <dbReference type="EMBL" id="MFC0532026.1"/>
    </source>
</evidence>
<dbReference type="Proteomes" id="UP001589867">
    <property type="component" value="Unassembled WGS sequence"/>
</dbReference>
<sequence length="76" mass="8198">MAARVDGWMPRFAGVKVRKIVNAGPGRPGVELVDAAGVPVADVVGFLRLLVVRDYSPNTVRAYAHDLQITDLTQIP</sequence>
<comment type="caution">
    <text evidence="1">The sequence shown here is derived from an EMBL/GenBank/DDBJ whole genome shotgun (WGS) entry which is preliminary data.</text>
</comment>